<evidence type="ECO:0000313" key="3">
    <source>
        <dbReference type="Proteomes" id="UP000269157"/>
    </source>
</evidence>
<dbReference type="OrthoDB" id="7726157at2"/>
<feature type="chain" id="PRO_5019751145" evidence="1">
    <location>
        <begin position="18"/>
        <end position="113"/>
    </location>
</feature>
<protein>
    <submittedName>
        <fullName evidence="2">Uncharacterized protein</fullName>
    </submittedName>
</protein>
<keyword evidence="3" id="KW-1185">Reference proteome</keyword>
<reference evidence="2 3" key="1">
    <citation type="submission" date="2018-10" db="EMBL/GenBank/DDBJ databases">
        <title>Genomic Encyclopedia of Archaeal and Bacterial Type Strains, Phase II (KMG-II): from individual species to whole genera.</title>
        <authorList>
            <person name="Goeker M."/>
        </authorList>
    </citation>
    <scope>NUCLEOTIDE SEQUENCE [LARGE SCALE GENOMIC DNA]</scope>
    <source>
        <strain evidence="2 3">DSM 29466</strain>
    </source>
</reference>
<feature type="signal peptide" evidence="1">
    <location>
        <begin position="1"/>
        <end position="17"/>
    </location>
</feature>
<proteinExistence type="predicted"/>
<organism evidence="2 3">
    <name type="scientific">Litoreibacter meonggei</name>
    <dbReference type="NCBI Taxonomy" id="1049199"/>
    <lineage>
        <taxon>Bacteria</taxon>
        <taxon>Pseudomonadati</taxon>
        <taxon>Pseudomonadota</taxon>
        <taxon>Alphaproteobacteria</taxon>
        <taxon>Rhodobacterales</taxon>
        <taxon>Roseobacteraceae</taxon>
        <taxon>Litoreibacter</taxon>
    </lineage>
</organism>
<gene>
    <name evidence="2" type="ORF">BCF46_0636</name>
</gene>
<dbReference type="EMBL" id="RCCE01000001">
    <property type="protein sequence ID" value="RLJ60435.1"/>
    <property type="molecule type" value="Genomic_DNA"/>
</dbReference>
<sequence length="113" mass="12458">MKRLIVILSLFAAPVHAGQPIYVSMAECAGIFDALISQISPSPRRARIEGAQENWANAAHAEAGRDVSTLISEKSAHWLAKGPSVVYTEEFEDWAKYCRSLAKHKNLVIVPKK</sequence>
<accession>A0A497X5D7</accession>
<keyword evidence="1" id="KW-0732">Signal</keyword>
<dbReference type="RefSeq" id="WP_121021603.1">
    <property type="nucleotide sequence ID" value="NZ_RCCE01000001.1"/>
</dbReference>
<dbReference type="Proteomes" id="UP000269157">
    <property type="component" value="Unassembled WGS sequence"/>
</dbReference>
<dbReference type="AlphaFoldDB" id="A0A497X5D7"/>
<name>A0A497X5D7_9RHOB</name>
<evidence type="ECO:0000256" key="1">
    <source>
        <dbReference type="SAM" id="SignalP"/>
    </source>
</evidence>
<evidence type="ECO:0000313" key="2">
    <source>
        <dbReference type="EMBL" id="RLJ60435.1"/>
    </source>
</evidence>
<comment type="caution">
    <text evidence="2">The sequence shown here is derived from an EMBL/GenBank/DDBJ whole genome shotgun (WGS) entry which is preliminary data.</text>
</comment>